<evidence type="ECO:0000256" key="1">
    <source>
        <dbReference type="SAM" id="MobiDB-lite"/>
    </source>
</evidence>
<accession>A0A392REM4</accession>
<dbReference type="Proteomes" id="UP000265520">
    <property type="component" value="Unassembled WGS sequence"/>
</dbReference>
<dbReference type="EMBL" id="LXQA010215121">
    <property type="protein sequence ID" value="MCI34582.1"/>
    <property type="molecule type" value="Genomic_DNA"/>
</dbReference>
<protein>
    <submittedName>
        <fullName evidence="2">Uncharacterized protein</fullName>
    </submittedName>
</protein>
<comment type="caution">
    <text evidence="2">The sequence shown here is derived from an EMBL/GenBank/DDBJ whole genome shotgun (WGS) entry which is preliminary data.</text>
</comment>
<name>A0A392REM4_9FABA</name>
<reference evidence="2 3" key="1">
    <citation type="journal article" date="2018" name="Front. Plant Sci.">
        <title>Red Clover (Trifolium pratense) and Zigzag Clover (T. medium) - A Picture of Genomic Similarities and Differences.</title>
        <authorList>
            <person name="Dluhosova J."/>
            <person name="Istvanek J."/>
            <person name="Nedelnik J."/>
            <person name="Repkova J."/>
        </authorList>
    </citation>
    <scope>NUCLEOTIDE SEQUENCE [LARGE SCALE GENOMIC DNA]</scope>
    <source>
        <strain evidence="3">cv. 10/8</strain>
        <tissue evidence="2">Leaf</tissue>
    </source>
</reference>
<feature type="non-terminal residue" evidence="2">
    <location>
        <position position="50"/>
    </location>
</feature>
<dbReference type="AlphaFoldDB" id="A0A392REM4"/>
<evidence type="ECO:0000313" key="3">
    <source>
        <dbReference type="Proteomes" id="UP000265520"/>
    </source>
</evidence>
<organism evidence="2 3">
    <name type="scientific">Trifolium medium</name>
    <dbReference type="NCBI Taxonomy" id="97028"/>
    <lineage>
        <taxon>Eukaryota</taxon>
        <taxon>Viridiplantae</taxon>
        <taxon>Streptophyta</taxon>
        <taxon>Embryophyta</taxon>
        <taxon>Tracheophyta</taxon>
        <taxon>Spermatophyta</taxon>
        <taxon>Magnoliopsida</taxon>
        <taxon>eudicotyledons</taxon>
        <taxon>Gunneridae</taxon>
        <taxon>Pentapetalae</taxon>
        <taxon>rosids</taxon>
        <taxon>fabids</taxon>
        <taxon>Fabales</taxon>
        <taxon>Fabaceae</taxon>
        <taxon>Papilionoideae</taxon>
        <taxon>50 kb inversion clade</taxon>
        <taxon>NPAAA clade</taxon>
        <taxon>Hologalegina</taxon>
        <taxon>IRL clade</taxon>
        <taxon>Trifolieae</taxon>
        <taxon>Trifolium</taxon>
    </lineage>
</organism>
<keyword evidence="3" id="KW-1185">Reference proteome</keyword>
<feature type="region of interest" description="Disordered" evidence="1">
    <location>
        <begin position="1"/>
        <end position="50"/>
    </location>
</feature>
<sequence length="50" mass="5368">MGSLQERLLKISQKKQKPVKASGVGGSSSAVVEDDVVVVDQSTETRRPNK</sequence>
<evidence type="ECO:0000313" key="2">
    <source>
        <dbReference type="EMBL" id="MCI34582.1"/>
    </source>
</evidence>
<proteinExistence type="predicted"/>